<evidence type="ECO:0000256" key="1">
    <source>
        <dbReference type="ARBA" id="ARBA00022714"/>
    </source>
</evidence>
<comment type="caution">
    <text evidence="6">The sequence shown here is derived from an EMBL/GenBank/DDBJ whole genome shotgun (WGS) entry which is preliminary data.</text>
</comment>
<feature type="domain" description="Iron-binding zinc finger CDGSH type" evidence="5">
    <location>
        <begin position="29"/>
        <end position="69"/>
    </location>
</feature>
<evidence type="ECO:0000256" key="3">
    <source>
        <dbReference type="ARBA" id="ARBA00023004"/>
    </source>
</evidence>
<dbReference type="EMBL" id="PGUY01000062">
    <property type="protein sequence ID" value="PLT28253.1"/>
    <property type="molecule type" value="Genomic_DNA"/>
</dbReference>
<keyword evidence="1" id="KW-0001">2Fe-2S</keyword>
<reference evidence="6 7" key="1">
    <citation type="submission" date="2017-11" db="EMBL/GenBank/DDBJ databases">
        <title>Comparitive Functional Genomics of Dry Heat Resistant strains isolated from the Viking Spacecraft.</title>
        <authorList>
            <person name="Seuylemezian A."/>
            <person name="Cooper K."/>
            <person name="Vaishampayan P."/>
        </authorList>
    </citation>
    <scope>NUCLEOTIDE SEQUENCE [LARGE SCALE GENOMIC DNA]</scope>
    <source>
        <strain evidence="6 7">V1-29</strain>
    </source>
</reference>
<dbReference type="InterPro" id="IPR018967">
    <property type="entry name" value="FeS-contain_CDGSH-typ"/>
</dbReference>
<evidence type="ECO:0000313" key="6">
    <source>
        <dbReference type="EMBL" id="PLT28253.1"/>
    </source>
</evidence>
<dbReference type="AlphaFoldDB" id="A0A2N5M1U6"/>
<dbReference type="Gene3D" id="3.40.5.90">
    <property type="entry name" value="CDGSH iron-sulfur domain, mitoNEET-type"/>
    <property type="match status" value="1"/>
</dbReference>
<keyword evidence="7" id="KW-1185">Reference proteome</keyword>
<dbReference type="GO" id="GO:0046872">
    <property type="term" value="F:metal ion binding"/>
    <property type="evidence" value="ECO:0007669"/>
    <property type="project" value="UniProtKB-KW"/>
</dbReference>
<dbReference type="InterPro" id="IPR042216">
    <property type="entry name" value="MitoNEET_CISD"/>
</dbReference>
<dbReference type="RefSeq" id="WP_101644919.1">
    <property type="nucleotide sequence ID" value="NZ_PGUY01000062.1"/>
</dbReference>
<sequence length="80" mass="8556">MTFQKGWLPVSKVQIKVMDNGGLRVTGDVELIDAEGNAFPAKPAFSLCRCGLSSNLPYCDASHKGKFTSAVRAPKPSEGE</sequence>
<name>A0A2N5M1U6_9BACI</name>
<proteinExistence type="predicted"/>
<keyword evidence="4" id="KW-0411">Iron-sulfur</keyword>
<keyword evidence="3" id="KW-0408">Iron</keyword>
<dbReference type="Pfam" id="PF09360">
    <property type="entry name" value="zf-CDGSH"/>
    <property type="match status" value="1"/>
</dbReference>
<evidence type="ECO:0000313" key="7">
    <source>
        <dbReference type="Proteomes" id="UP000234748"/>
    </source>
</evidence>
<accession>A0A2N5M1U6</accession>
<organism evidence="6 7">
    <name type="scientific">Peribacillus deserti</name>
    <dbReference type="NCBI Taxonomy" id="673318"/>
    <lineage>
        <taxon>Bacteria</taxon>
        <taxon>Bacillati</taxon>
        <taxon>Bacillota</taxon>
        <taxon>Bacilli</taxon>
        <taxon>Bacillales</taxon>
        <taxon>Bacillaceae</taxon>
        <taxon>Peribacillus</taxon>
    </lineage>
</organism>
<evidence type="ECO:0000256" key="4">
    <source>
        <dbReference type="ARBA" id="ARBA00023014"/>
    </source>
</evidence>
<evidence type="ECO:0000256" key="2">
    <source>
        <dbReference type="ARBA" id="ARBA00022723"/>
    </source>
</evidence>
<gene>
    <name evidence="6" type="ORF">CUU66_18700</name>
</gene>
<dbReference type="SMART" id="SM00704">
    <property type="entry name" value="ZnF_CDGSH"/>
    <property type="match status" value="1"/>
</dbReference>
<dbReference type="GO" id="GO:0051537">
    <property type="term" value="F:2 iron, 2 sulfur cluster binding"/>
    <property type="evidence" value="ECO:0007669"/>
    <property type="project" value="UniProtKB-KW"/>
</dbReference>
<keyword evidence="2" id="KW-0479">Metal-binding</keyword>
<protein>
    <recommendedName>
        <fullName evidence="5">Iron-binding zinc finger CDGSH type domain-containing protein</fullName>
    </recommendedName>
</protein>
<evidence type="ECO:0000259" key="5">
    <source>
        <dbReference type="SMART" id="SM00704"/>
    </source>
</evidence>
<dbReference type="Proteomes" id="UP000234748">
    <property type="component" value="Unassembled WGS sequence"/>
</dbReference>
<dbReference type="GO" id="GO:0005737">
    <property type="term" value="C:cytoplasm"/>
    <property type="evidence" value="ECO:0007669"/>
    <property type="project" value="UniProtKB-ARBA"/>
</dbReference>